<feature type="compositionally biased region" description="Polar residues" evidence="1">
    <location>
        <begin position="882"/>
        <end position="899"/>
    </location>
</feature>
<proteinExistence type="predicted"/>
<keyword evidence="3" id="KW-1185">Reference proteome</keyword>
<feature type="compositionally biased region" description="Low complexity" evidence="1">
    <location>
        <begin position="900"/>
        <end position="911"/>
    </location>
</feature>
<feature type="region of interest" description="Disordered" evidence="1">
    <location>
        <begin position="69"/>
        <end position="204"/>
    </location>
</feature>
<feature type="compositionally biased region" description="Basic and acidic residues" evidence="1">
    <location>
        <begin position="81"/>
        <end position="92"/>
    </location>
</feature>
<feature type="compositionally biased region" description="Acidic residues" evidence="1">
    <location>
        <begin position="118"/>
        <end position="183"/>
    </location>
</feature>
<feature type="region of interest" description="Disordered" evidence="1">
    <location>
        <begin position="724"/>
        <end position="750"/>
    </location>
</feature>
<gene>
    <name evidence="2" type="ORF">L9F63_003212</name>
</gene>
<name>A0AAD7ZM66_DIPPU</name>
<feature type="non-terminal residue" evidence="2">
    <location>
        <position position="1"/>
    </location>
</feature>
<organism evidence="2 3">
    <name type="scientific">Diploptera punctata</name>
    <name type="common">Pacific beetle cockroach</name>
    <dbReference type="NCBI Taxonomy" id="6984"/>
    <lineage>
        <taxon>Eukaryota</taxon>
        <taxon>Metazoa</taxon>
        <taxon>Ecdysozoa</taxon>
        <taxon>Arthropoda</taxon>
        <taxon>Hexapoda</taxon>
        <taxon>Insecta</taxon>
        <taxon>Pterygota</taxon>
        <taxon>Neoptera</taxon>
        <taxon>Polyneoptera</taxon>
        <taxon>Dictyoptera</taxon>
        <taxon>Blattodea</taxon>
        <taxon>Blaberoidea</taxon>
        <taxon>Blaberidae</taxon>
        <taxon>Diplopterinae</taxon>
        <taxon>Diploptera</taxon>
    </lineage>
</organism>
<reference evidence="2" key="2">
    <citation type="submission" date="2023-05" db="EMBL/GenBank/DDBJ databases">
        <authorList>
            <person name="Fouks B."/>
        </authorList>
    </citation>
    <scope>NUCLEOTIDE SEQUENCE</scope>
    <source>
        <strain evidence="2">Stay&amp;Tobe</strain>
        <tissue evidence="2">Testes</tissue>
    </source>
</reference>
<accession>A0AAD7ZM66</accession>
<evidence type="ECO:0000256" key="1">
    <source>
        <dbReference type="SAM" id="MobiDB-lite"/>
    </source>
</evidence>
<feature type="region of interest" description="Disordered" evidence="1">
    <location>
        <begin position="219"/>
        <end position="238"/>
    </location>
</feature>
<dbReference type="Proteomes" id="UP001233999">
    <property type="component" value="Unassembled WGS sequence"/>
</dbReference>
<feature type="compositionally biased region" description="Basic and acidic residues" evidence="1">
    <location>
        <begin position="220"/>
        <end position="231"/>
    </location>
</feature>
<dbReference type="AlphaFoldDB" id="A0AAD7ZM66"/>
<comment type="caution">
    <text evidence="2">The sequence shown here is derived from an EMBL/GenBank/DDBJ whole genome shotgun (WGS) entry which is preliminary data.</text>
</comment>
<feature type="compositionally biased region" description="Basic residues" evidence="1">
    <location>
        <begin position="403"/>
        <end position="430"/>
    </location>
</feature>
<protein>
    <submittedName>
        <fullName evidence="2">Uncharacterized protein</fullName>
    </submittedName>
</protein>
<feature type="compositionally biased region" description="Basic and acidic residues" evidence="1">
    <location>
        <begin position="184"/>
        <end position="204"/>
    </location>
</feature>
<dbReference type="EMBL" id="JASPKZ010007800">
    <property type="protein sequence ID" value="KAJ9582443.1"/>
    <property type="molecule type" value="Genomic_DNA"/>
</dbReference>
<sequence>GQPEYTNDELEEELTEVRPLDLPLDLLQVEALADLNHVTTTVEVDSGAFTTASSRLNQQLREELEAAFKSDNDLGNWDQGLDMRNEELDHSGDGSIHIHTTTQQPSVDILKKDKQNIEENDDDDEDDDSDDESDEDDDDDDEDDGEDDDDDEDEDSENDSDDKNEDDDDATEDDTDDDGNLENEDSKTEQLNNEKRVIKQKTNETKTVVLNIKSGNFDESVEHGRQWKQFDSEEDTEEVTKATVYPVVRRPTNIPDISRNIQQKNLDTFLKNGSPEIEDHDNWNVSESQEQITNRTTDSMETKFVDDQKQEDIREIEKKTSVSQKLVDSVSARADEDLLELMVRIAQNPEKWHQVHHELQLLDQDLVSSRNSLKQLKSSNVKDKKNGEDIINEVETKTSVTKEHRKHLQGEKKKKKKKKQKQKGKLKNKVKGKEEIRREELEKAGVLSPPNVLYDSNVNTSKVSKESSKNYRHWNKSSKNFSHSKMKANPLFIIDPAKNTNNSNHKQITELNFETKGSENKYSSRIFSEKEEKERESSIDSALAQLTGFKTSLNEVSTNKLPSTSDTFKLRYNNHNTINNIRHSTGSNWLKVNNIENELDNSWPSIKDDQKNVKWYGDISRLSKDMKEAGRYTNSWDKSQAHPEKLKFRLLEENGLISNPKFNDPIEGSAATYTWQNSGPNLNPWIVVDDKNPKEERRYYNDETLYNSPNSAWPRFSVESLKHGSEKPWPDITLDRSASNKQDYSNQVKSSDWPNISLESETSKIKNWNTHNSPIFSDNNTKQNIISGKVNMWTKPGDDSSKNREIMTNTWSQTDQKHISEIDSAIAQHSKDASSNRQWPHFTYHRVTSSPQILAQQQKEAQQRNRQRNAYIAVSVITPTGKNKGFSKQQSVNSSSVYTKNKSNESAAKSSVTPLPDKIDQLLSMRSEVQKFPDRDLLEEQLVDMTVAGQQQQRPIPWSHARHLDKIQEQLKTLSAMGEKLQYHWLEKERLLQILRDGGKSASSFYRSHRNENTRSDTSTTLNNTNNNAPQYLHSS</sequence>
<feature type="compositionally biased region" description="Polar residues" evidence="1">
    <location>
        <begin position="736"/>
        <end position="750"/>
    </location>
</feature>
<feature type="compositionally biased region" description="Low complexity" evidence="1">
    <location>
        <begin position="1016"/>
        <end position="1028"/>
    </location>
</feature>
<evidence type="ECO:0000313" key="2">
    <source>
        <dbReference type="EMBL" id="KAJ9582443.1"/>
    </source>
</evidence>
<feature type="region of interest" description="Disordered" evidence="1">
    <location>
        <begin position="882"/>
        <end position="913"/>
    </location>
</feature>
<feature type="region of interest" description="Disordered" evidence="1">
    <location>
        <begin position="1005"/>
        <end position="1036"/>
    </location>
</feature>
<reference evidence="2" key="1">
    <citation type="journal article" date="2023" name="IScience">
        <title>Live-bearing cockroach genome reveals convergent evolutionary mechanisms linked to viviparity in insects and beyond.</title>
        <authorList>
            <person name="Fouks B."/>
            <person name="Harrison M.C."/>
            <person name="Mikhailova A.A."/>
            <person name="Marchal E."/>
            <person name="English S."/>
            <person name="Carruthers M."/>
            <person name="Jennings E.C."/>
            <person name="Chiamaka E.L."/>
            <person name="Frigard R.A."/>
            <person name="Pippel M."/>
            <person name="Attardo G.M."/>
            <person name="Benoit J.B."/>
            <person name="Bornberg-Bauer E."/>
            <person name="Tobe S.S."/>
        </authorList>
    </citation>
    <scope>NUCLEOTIDE SEQUENCE</scope>
    <source>
        <strain evidence="2">Stay&amp;Tobe</strain>
    </source>
</reference>
<evidence type="ECO:0000313" key="3">
    <source>
        <dbReference type="Proteomes" id="UP001233999"/>
    </source>
</evidence>
<feature type="non-terminal residue" evidence="2">
    <location>
        <position position="1036"/>
    </location>
</feature>
<feature type="region of interest" description="Disordered" evidence="1">
    <location>
        <begin position="395"/>
        <end position="437"/>
    </location>
</feature>